<feature type="transmembrane region" description="Helical" evidence="8">
    <location>
        <begin position="304"/>
        <end position="323"/>
    </location>
</feature>
<dbReference type="GO" id="GO:0005886">
    <property type="term" value="C:plasma membrane"/>
    <property type="evidence" value="ECO:0007669"/>
    <property type="project" value="UniProtKB-SubCell"/>
</dbReference>
<reference evidence="10 11" key="1">
    <citation type="submission" date="2020-02" db="EMBL/GenBank/DDBJ databases">
        <title>The whole genome sequence of CPCC 205119.</title>
        <authorList>
            <person name="Jiang Z."/>
        </authorList>
    </citation>
    <scope>NUCLEOTIDE SEQUENCE [LARGE SCALE GENOMIC DNA]</scope>
    <source>
        <strain evidence="10 11">CPCC 205119</strain>
    </source>
</reference>
<evidence type="ECO:0000256" key="1">
    <source>
        <dbReference type="ARBA" id="ARBA00004651"/>
    </source>
</evidence>
<dbReference type="SUPFAM" id="SSF103473">
    <property type="entry name" value="MFS general substrate transporter"/>
    <property type="match status" value="1"/>
</dbReference>
<proteinExistence type="predicted"/>
<keyword evidence="4 8" id="KW-0812">Transmembrane</keyword>
<dbReference type="InterPro" id="IPR011701">
    <property type="entry name" value="MFS"/>
</dbReference>
<evidence type="ECO:0000256" key="2">
    <source>
        <dbReference type="ARBA" id="ARBA00022448"/>
    </source>
</evidence>
<keyword evidence="5" id="KW-0769">Symport</keyword>
<keyword evidence="6 8" id="KW-1133">Transmembrane helix</keyword>
<keyword evidence="3" id="KW-1003">Cell membrane</keyword>
<dbReference type="Proteomes" id="UP000470470">
    <property type="component" value="Unassembled WGS sequence"/>
</dbReference>
<sequence>MSDVRTRPAPSPTRVIAAACVGNALEWYDIAVYAFFAVYVSRAFFDDSDPAVGLLLALGTFAVSFLIRPVGALVLGGYADRVGRTPALSLSLALMVLGTLMIVVMPTYASIGVWASIGILVARLVQGFAAGGEFGSATAMMVEHLPHRRGFAASWQFTSQAVSSLLAAVIGTLLTTLMSDDALQSWGFRIPFAVGLLVGPVGIYIRRRVPEAEPTAAAQADTEPRTPVREVLAAHKVAVLLTIGALAVTTCLNYMISYIPTYAINTLGLADSAGFVATLVGGLVLLVVSPLSGHLSDRSGPTRIMLPGAAATLLLIYPLFALMVSTPGLGVLVVVVGLMALLKGAYYGPLGMLMADLFPTRVRATGMAVGYNIGVAVFGGATPLVAQFLLGATGTAAAPAFWVMVAAVASLAAVWACRNRQPQRD</sequence>
<feature type="domain" description="Major facilitator superfamily (MFS) profile" evidence="9">
    <location>
        <begin position="15"/>
        <end position="424"/>
    </location>
</feature>
<protein>
    <submittedName>
        <fullName evidence="10">MFS transporter</fullName>
    </submittedName>
</protein>
<dbReference type="InterPro" id="IPR020846">
    <property type="entry name" value="MFS_dom"/>
</dbReference>
<dbReference type="InterPro" id="IPR051084">
    <property type="entry name" value="H+-coupled_symporters"/>
</dbReference>
<dbReference type="GO" id="GO:0015293">
    <property type="term" value="F:symporter activity"/>
    <property type="evidence" value="ECO:0007669"/>
    <property type="project" value="UniProtKB-KW"/>
</dbReference>
<dbReference type="AlphaFoldDB" id="A0A7K3WFW4"/>
<evidence type="ECO:0000256" key="5">
    <source>
        <dbReference type="ARBA" id="ARBA00022847"/>
    </source>
</evidence>
<keyword evidence="2" id="KW-0813">Transport</keyword>
<evidence type="ECO:0000256" key="3">
    <source>
        <dbReference type="ARBA" id="ARBA00022475"/>
    </source>
</evidence>
<evidence type="ECO:0000256" key="4">
    <source>
        <dbReference type="ARBA" id="ARBA00022692"/>
    </source>
</evidence>
<comment type="caution">
    <text evidence="10">The sequence shown here is derived from an EMBL/GenBank/DDBJ whole genome shotgun (WGS) entry which is preliminary data.</text>
</comment>
<feature type="transmembrane region" description="Helical" evidence="8">
    <location>
        <begin position="329"/>
        <end position="348"/>
    </location>
</feature>
<dbReference type="Pfam" id="PF07690">
    <property type="entry name" value="MFS_1"/>
    <property type="match status" value="1"/>
</dbReference>
<dbReference type="PROSITE" id="PS50850">
    <property type="entry name" value="MFS"/>
    <property type="match status" value="1"/>
</dbReference>
<name>A0A7K3WFW4_9ACTN</name>
<keyword evidence="11" id="KW-1185">Reference proteome</keyword>
<evidence type="ECO:0000259" key="9">
    <source>
        <dbReference type="PROSITE" id="PS50850"/>
    </source>
</evidence>
<gene>
    <name evidence="10" type="ORF">G1H19_15415</name>
</gene>
<feature type="transmembrane region" description="Helical" evidence="8">
    <location>
        <begin position="87"/>
        <end position="105"/>
    </location>
</feature>
<dbReference type="InterPro" id="IPR036259">
    <property type="entry name" value="MFS_trans_sf"/>
</dbReference>
<evidence type="ECO:0000256" key="7">
    <source>
        <dbReference type="ARBA" id="ARBA00023136"/>
    </source>
</evidence>
<feature type="transmembrane region" description="Helical" evidence="8">
    <location>
        <begin position="15"/>
        <end position="39"/>
    </location>
</feature>
<comment type="subcellular location">
    <subcellularLocation>
        <location evidence="1">Cell membrane</location>
        <topology evidence="1">Multi-pass membrane protein</topology>
    </subcellularLocation>
</comment>
<feature type="transmembrane region" description="Helical" evidence="8">
    <location>
        <begin position="396"/>
        <end position="417"/>
    </location>
</feature>
<keyword evidence="7 8" id="KW-0472">Membrane</keyword>
<accession>A0A7K3WFW4</accession>
<dbReference type="PANTHER" id="PTHR43528">
    <property type="entry name" value="ALPHA-KETOGLUTARATE PERMEASE"/>
    <property type="match status" value="1"/>
</dbReference>
<evidence type="ECO:0000313" key="10">
    <source>
        <dbReference type="EMBL" id="NEL55378.1"/>
    </source>
</evidence>
<feature type="transmembrane region" description="Helical" evidence="8">
    <location>
        <begin position="51"/>
        <end position="75"/>
    </location>
</feature>
<organism evidence="10 11">
    <name type="scientific">Goekera deserti</name>
    <dbReference type="NCBI Taxonomy" id="2497753"/>
    <lineage>
        <taxon>Bacteria</taxon>
        <taxon>Bacillati</taxon>
        <taxon>Actinomycetota</taxon>
        <taxon>Actinomycetes</taxon>
        <taxon>Geodermatophilales</taxon>
        <taxon>Geodermatophilaceae</taxon>
        <taxon>Goekera</taxon>
    </lineage>
</organism>
<evidence type="ECO:0000256" key="6">
    <source>
        <dbReference type="ARBA" id="ARBA00022989"/>
    </source>
</evidence>
<evidence type="ECO:0000256" key="8">
    <source>
        <dbReference type="SAM" id="Phobius"/>
    </source>
</evidence>
<dbReference type="PANTHER" id="PTHR43528:SF1">
    <property type="entry name" value="ALPHA-KETOGLUTARATE PERMEASE"/>
    <property type="match status" value="1"/>
</dbReference>
<feature type="transmembrane region" description="Helical" evidence="8">
    <location>
        <begin position="186"/>
        <end position="205"/>
    </location>
</feature>
<dbReference type="RefSeq" id="WP_152727328.1">
    <property type="nucleotide sequence ID" value="NZ_JAABOZ010000001.1"/>
</dbReference>
<dbReference type="EMBL" id="JAAGWK010000022">
    <property type="protein sequence ID" value="NEL55378.1"/>
    <property type="molecule type" value="Genomic_DNA"/>
</dbReference>
<dbReference type="Gene3D" id="1.20.1250.20">
    <property type="entry name" value="MFS general substrate transporter like domains"/>
    <property type="match status" value="2"/>
</dbReference>
<feature type="transmembrane region" description="Helical" evidence="8">
    <location>
        <begin position="369"/>
        <end position="390"/>
    </location>
</feature>
<feature type="transmembrane region" description="Helical" evidence="8">
    <location>
        <begin position="272"/>
        <end position="292"/>
    </location>
</feature>
<feature type="transmembrane region" description="Helical" evidence="8">
    <location>
        <begin position="151"/>
        <end position="174"/>
    </location>
</feature>
<feature type="transmembrane region" description="Helical" evidence="8">
    <location>
        <begin position="237"/>
        <end position="260"/>
    </location>
</feature>
<evidence type="ECO:0000313" key="11">
    <source>
        <dbReference type="Proteomes" id="UP000470470"/>
    </source>
</evidence>